<feature type="region of interest" description="Disordered" evidence="1">
    <location>
        <begin position="295"/>
        <end position="319"/>
    </location>
</feature>
<dbReference type="AlphaFoldDB" id="A0A9P7KJM4"/>
<sequence>MPAPHDTYTEQLSVLRKGHPLYYPDPAAGRPPIGIGDVGFIREGKFQFLFSATRAADDPVQVNGVPDGFVPLNLDPQTLDIHERDLEPGPLHSESVVSFAGGAGAQVSTPTLSANASFNFDCNSTRGAILVLETATERTEATRRGIIEPYARIHCLMWYDFALKAGIQVQFGDLMLVTETSKTAAWSIAVYSSTSEQFSLAFSMGNSFGSAGISASGTQAQRLPSVHRRSQIQGDRSNADTLAALPKEHTVFVKGFRLGTRELYTRSLVRTFIRQRESKLGHPITRLNKRIRGALRSGDKSLSRGRGGGTATGPQESTESLKLQGLPDYHPALAVLALEMEHTNKQYVVVHDSEWCKEPANYEVAQEYAKFLFDTELSKKRDIARSGDLRRYAH</sequence>
<reference evidence="2" key="2">
    <citation type="submission" date="2021-10" db="EMBL/GenBank/DDBJ databases">
        <title>Phylogenomics reveals ancestral predisposition of the termite-cultivated fungus Termitomyces towards a domesticated lifestyle.</title>
        <authorList>
            <person name="Auxier B."/>
            <person name="Grum-Grzhimaylo A."/>
            <person name="Cardenas M.E."/>
            <person name="Lodge J.D."/>
            <person name="Laessoe T."/>
            <person name="Pedersen O."/>
            <person name="Smith M.E."/>
            <person name="Kuyper T.W."/>
            <person name="Franco-Molano E.A."/>
            <person name="Baroni T.J."/>
            <person name="Aanen D.K."/>
        </authorList>
    </citation>
    <scope>NUCLEOTIDE SEQUENCE</scope>
    <source>
        <strain evidence="2">D49</strain>
    </source>
</reference>
<comment type="caution">
    <text evidence="2">The sequence shown here is derived from an EMBL/GenBank/DDBJ whole genome shotgun (WGS) entry which is preliminary data.</text>
</comment>
<gene>
    <name evidence="2" type="ORF">H0H81_005983</name>
</gene>
<dbReference type="Proteomes" id="UP000717328">
    <property type="component" value="Unassembled WGS sequence"/>
</dbReference>
<accession>A0A9P7KJM4</accession>
<organism evidence="2 3">
    <name type="scientific">Sphagnurus paluster</name>
    <dbReference type="NCBI Taxonomy" id="117069"/>
    <lineage>
        <taxon>Eukaryota</taxon>
        <taxon>Fungi</taxon>
        <taxon>Dikarya</taxon>
        <taxon>Basidiomycota</taxon>
        <taxon>Agaricomycotina</taxon>
        <taxon>Agaricomycetes</taxon>
        <taxon>Agaricomycetidae</taxon>
        <taxon>Agaricales</taxon>
        <taxon>Tricholomatineae</taxon>
        <taxon>Lyophyllaceae</taxon>
        <taxon>Sphagnurus</taxon>
    </lineage>
</organism>
<dbReference type="EMBL" id="JABCKI010000152">
    <property type="protein sequence ID" value="KAG5652184.1"/>
    <property type="molecule type" value="Genomic_DNA"/>
</dbReference>
<keyword evidence="3" id="KW-1185">Reference proteome</keyword>
<dbReference type="OrthoDB" id="2662290at2759"/>
<evidence type="ECO:0000313" key="2">
    <source>
        <dbReference type="EMBL" id="KAG5652184.1"/>
    </source>
</evidence>
<evidence type="ECO:0000256" key="1">
    <source>
        <dbReference type="SAM" id="MobiDB-lite"/>
    </source>
</evidence>
<evidence type="ECO:0000313" key="3">
    <source>
        <dbReference type="Proteomes" id="UP000717328"/>
    </source>
</evidence>
<protein>
    <submittedName>
        <fullName evidence="2">Uncharacterized protein</fullName>
    </submittedName>
</protein>
<proteinExistence type="predicted"/>
<reference evidence="2" key="1">
    <citation type="submission" date="2021-02" db="EMBL/GenBank/DDBJ databases">
        <authorList>
            <person name="Nieuwenhuis M."/>
            <person name="Van De Peppel L.J.J."/>
        </authorList>
    </citation>
    <scope>NUCLEOTIDE SEQUENCE</scope>
    <source>
        <strain evidence="2">D49</strain>
    </source>
</reference>
<name>A0A9P7KJM4_9AGAR</name>